<reference evidence="1 2" key="1">
    <citation type="journal article" date="2010" name="ChemBioChem">
        <title>Cloning and characterization of the biosynthetic gene cluster of 16-membered macrolide antibiotic FD-891: involvement of a dual functional cytochrome P450 monooxygenase catalyzing epoxidation and hydroxylation.</title>
        <authorList>
            <person name="Kudo F."/>
            <person name="Motegi A."/>
            <person name="Mizoue K."/>
            <person name="Eguchi T."/>
        </authorList>
    </citation>
    <scope>NUCLEOTIDE SEQUENCE [LARGE SCALE GENOMIC DNA]</scope>
    <source>
        <strain evidence="1 2">A-8890</strain>
    </source>
</reference>
<evidence type="ECO:0008006" key="3">
    <source>
        <dbReference type="Google" id="ProtNLM"/>
    </source>
</evidence>
<evidence type="ECO:0000313" key="1">
    <source>
        <dbReference type="EMBL" id="BBC31000.1"/>
    </source>
</evidence>
<protein>
    <recommendedName>
        <fullName evidence="3">Transposase</fullName>
    </recommendedName>
</protein>
<dbReference type="Proteomes" id="UP001321542">
    <property type="component" value="Chromosome"/>
</dbReference>
<proteinExistence type="predicted"/>
<gene>
    <name evidence="1" type="ORF">SGFS_022940</name>
</gene>
<evidence type="ECO:0000313" key="2">
    <source>
        <dbReference type="Proteomes" id="UP001321542"/>
    </source>
</evidence>
<keyword evidence="2" id="KW-1185">Reference proteome</keyword>
<accession>A0ABN5VCF8</accession>
<sequence length="111" mass="11887">MPHRPAIGQVEESREGIHCAAGVGPGYGNTRRCVSVVREAVLMRSSWHIGSKQVKESLGLSQRSSRPKSTGAACGLICEVPKWGFHQLARSAALSQSQQCGEMGDGRVVIE</sequence>
<dbReference type="EMBL" id="AP018448">
    <property type="protein sequence ID" value="BBC31000.1"/>
    <property type="molecule type" value="Genomic_DNA"/>
</dbReference>
<name>A0ABN5VCF8_9ACTN</name>
<reference evidence="1 2" key="2">
    <citation type="journal article" date="2023" name="ChemBioChem">
        <title>Acyltransferase Domain Exchange between Two Independent Type I Polyketide Synthases in the Same Producer Strain of Macrolide Antibiotics.</title>
        <authorList>
            <person name="Kudo F."/>
            <person name="Kishikawa K."/>
            <person name="Tsuboi K."/>
            <person name="Kido T."/>
            <person name="Usui T."/>
            <person name="Hashimoto J."/>
            <person name="Shin-Ya K."/>
            <person name="Miyanaga A."/>
            <person name="Eguchi T."/>
        </authorList>
    </citation>
    <scope>NUCLEOTIDE SEQUENCE [LARGE SCALE GENOMIC DNA]</scope>
    <source>
        <strain evidence="1 2">A-8890</strain>
    </source>
</reference>
<organism evidence="1 2">
    <name type="scientific">Streptomyces graminofaciens</name>
    <dbReference type="NCBI Taxonomy" id="68212"/>
    <lineage>
        <taxon>Bacteria</taxon>
        <taxon>Bacillati</taxon>
        <taxon>Actinomycetota</taxon>
        <taxon>Actinomycetes</taxon>
        <taxon>Kitasatosporales</taxon>
        <taxon>Streptomycetaceae</taxon>
        <taxon>Streptomyces</taxon>
    </lineage>
</organism>